<dbReference type="RefSeq" id="WP_346087507.1">
    <property type="nucleotide sequence ID" value="NZ_BAAAVA010000003.1"/>
</dbReference>
<keyword evidence="3" id="KW-1185">Reference proteome</keyword>
<evidence type="ECO:0000313" key="2">
    <source>
        <dbReference type="EMBL" id="GAA2909723.1"/>
    </source>
</evidence>
<feature type="compositionally biased region" description="Basic and acidic residues" evidence="1">
    <location>
        <begin position="71"/>
        <end position="88"/>
    </location>
</feature>
<dbReference type="EMBL" id="BAAAVA010000003">
    <property type="protein sequence ID" value="GAA2909723.1"/>
    <property type="molecule type" value="Genomic_DNA"/>
</dbReference>
<organism evidence="2 3">
    <name type="scientific">Streptomyces erythrogriseus</name>
    <dbReference type="NCBI Taxonomy" id="284027"/>
    <lineage>
        <taxon>Bacteria</taxon>
        <taxon>Bacillati</taxon>
        <taxon>Actinomycetota</taxon>
        <taxon>Actinomycetes</taxon>
        <taxon>Kitasatosporales</taxon>
        <taxon>Streptomycetaceae</taxon>
        <taxon>Streptomyces</taxon>
        <taxon>Streptomyces griseoincarnatus group</taxon>
    </lineage>
</organism>
<name>A0ABP6IU50_9ACTN</name>
<protein>
    <recommendedName>
        <fullName evidence="4">Urease accessory protein UreD</fullName>
    </recommendedName>
</protein>
<evidence type="ECO:0000256" key="1">
    <source>
        <dbReference type="SAM" id="MobiDB-lite"/>
    </source>
</evidence>
<accession>A0ABP6IU50</accession>
<comment type="caution">
    <text evidence="2">The sequence shown here is derived from an EMBL/GenBank/DDBJ whole genome shotgun (WGS) entry which is preliminary data.</text>
</comment>
<proteinExistence type="predicted"/>
<sequence>MVRIARTVALAPVPRPWLVDALGALTDLAESTTAEDGRLLLPDGRQVPELRLAEGRHLRPGAVYESTEDADAGKGDAGARESGADAGRRTDTVRITVEEWRRTRALRVAFTGSGSDGDVTGRAALIGPDRPDRVELSGRAALTGVRSPLSRFDAEAELRCGDWWQAAEQDGGARRPPLRARLTCGPARADLTAVPRPGHDHEDWEVTVTVRLRGRGPLRPLVSLGLGLARRPLARAVAEAVDDAARDWNAGVPQLAALGREELGRRFLSEP</sequence>
<feature type="region of interest" description="Disordered" evidence="1">
    <location>
        <begin position="58"/>
        <end position="88"/>
    </location>
</feature>
<gene>
    <name evidence="2" type="ORF">GCM10010478_05420</name>
</gene>
<dbReference type="Proteomes" id="UP001501423">
    <property type="component" value="Unassembled WGS sequence"/>
</dbReference>
<reference evidence="3" key="1">
    <citation type="journal article" date="2019" name="Int. J. Syst. Evol. Microbiol.">
        <title>The Global Catalogue of Microorganisms (GCM) 10K type strain sequencing project: providing services to taxonomists for standard genome sequencing and annotation.</title>
        <authorList>
            <consortium name="The Broad Institute Genomics Platform"/>
            <consortium name="The Broad Institute Genome Sequencing Center for Infectious Disease"/>
            <person name="Wu L."/>
            <person name="Ma J."/>
        </authorList>
    </citation>
    <scope>NUCLEOTIDE SEQUENCE [LARGE SCALE GENOMIC DNA]</scope>
    <source>
        <strain evidence="3">JCM 9650</strain>
    </source>
</reference>
<evidence type="ECO:0008006" key="4">
    <source>
        <dbReference type="Google" id="ProtNLM"/>
    </source>
</evidence>
<evidence type="ECO:0000313" key="3">
    <source>
        <dbReference type="Proteomes" id="UP001501423"/>
    </source>
</evidence>